<name>A0AAV9PDE4_9PEZI</name>
<feature type="compositionally biased region" description="Basic and acidic residues" evidence="7">
    <location>
        <begin position="400"/>
        <end position="413"/>
    </location>
</feature>
<feature type="transmembrane region" description="Helical" evidence="8">
    <location>
        <begin position="168"/>
        <end position="197"/>
    </location>
</feature>
<protein>
    <recommendedName>
        <fullName evidence="9">Citrate transporter-like domain-containing protein</fullName>
    </recommendedName>
</protein>
<feature type="transmembrane region" description="Helical" evidence="8">
    <location>
        <begin position="359"/>
        <end position="376"/>
    </location>
</feature>
<reference evidence="10 11" key="1">
    <citation type="submission" date="2023-08" db="EMBL/GenBank/DDBJ databases">
        <title>Black Yeasts Isolated from many extreme environments.</title>
        <authorList>
            <person name="Coleine C."/>
            <person name="Stajich J.E."/>
            <person name="Selbmann L."/>
        </authorList>
    </citation>
    <scope>NUCLEOTIDE SEQUENCE [LARGE SCALE GENOMIC DNA]</scope>
    <source>
        <strain evidence="10 11">CCFEE 5935</strain>
    </source>
</reference>
<feature type="transmembrane region" description="Helical" evidence="8">
    <location>
        <begin position="16"/>
        <end position="35"/>
    </location>
</feature>
<dbReference type="EMBL" id="JAVRRT010000008">
    <property type="protein sequence ID" value="KAK5169757.1"/>
    <property type="molecule type" value="Genomic_DNA"/>
</dbReference>
<evidence type="ECO:0000259" key="9">
    <source>
        <dbReference type="Pfam" id="PF03600"/>
    </source>
</evidence>
<dbReference type="GeneID" id="89927076"/>
<evidence type="ECO:0000256" key="4">
    <source>
        <dbReference type="ARBA" id="ARBA00022692"/>
    </source>
</evidence>
<dbReference type="InterPro" id="IPR004680">
    <property type="entry name" value="Cit_transptr-like_dom"/>
</dbReference>
<keyword evidence="6 8" id="KW-0472">Membrane</keyword>
<dbReference type="PANTHER" id="PTHR43302:SF5">
    <property type="entry name" value="TRANSPORTER ARSB-RELATED"/>
    <property type="match status" value="1"/>
</dbReference>
<feature type="transmembrane region" description="Helical" evidence="8">
    <location>
        <begin position="606"/>
        <end position="635"/>
    </location>
</feature>
<keyword evidence="3" id="KW-1003">Cell membrane</keyword>
<evidence type="ECO:0000256" key="7">
    <source>
        <dbReference type="SAM" id="MobiDB-lite"/>
    </source>
</evidence>
<keyword evidence="11" id="KW-1185">Reference proteome</keyword>
<evidence type="ECO:0000256" key="8">
    <source>
        <dbReference type="SAM" id="Phobius"/>
    </source>
</evidence>
<feature type="transmembrane region" description="Helical" evidence="8">
    <location>
        <begin position="246"/>
        <end position="270"/>
    </location>
</feature>
<keyword evidence="5 8" id="KW-1133">Transmembrane helix</keyword>
<feature type="transmembrane region" description="Helical" evidence="8">
    <location>
        <begin position="87"/>
        <end position="108"/>
    </location>
</feature>
<evidence type="ECO:0000313" key="11">
    <source>
        <dbReference type="Proteomes" id="UP001337655"/>
    </source>
</evidence>
<dbReference type="PANTHER" id="PTHR43302">
    <property type="entry name" value="TRANSPORTER ARSB-RELATED"/>
    <property type="match status" value="1"/>
</dbReference>
<dbReference type="GO" id="GO:0055085">
    <property type="term" value="P:transmembrane transport"/>
    <property type="evidence" value="ECO:0007669"/>
    <property type="project" value="InterPro"/>
</dbReference>
<feature type="transmembrane region" description="Helical" evidence="8">
    <location>
        <begin position="128"/>
        <end position="148"/>
    </location>
</feature>
<gene>
    <name evidence="10" type="ORF">LTR77_005735</name>
</gene>
<evidence type="ECO:0000256" key="2">
    <source>
        <dbReference type="ARBA" id="ARBA00022448"/>
    </source>
</evidence>
<feature type="transmembrane region" description="Helical" evidence="8">
    <location>
        <begin position="656"/>
        <end position="677"/>
    </location>
</feature>
<evidence type="ECO:0000256" key="1">
    <source>
        <dbReference type="ARBA" id="ARBA00004651"/>
    </source>
</evidence>
<organism evidence="10 11">
    <name type="scientific">Saxophila tyrrhenica</name>
    <dbReference type="NCBI Taxonomy" id="1690608"/>
    <lineage>
        <taxon>Eukaryota</taxon>
        <taxon>Fungi</taxon>
        <taxon>Dikarya</taxon>
        <taxon>Ascomycota</taxon>
        <taxon>Pezizomycotina</taxon>
        <taxon>Dothideomycetes</taxon>
        <taxon>Dothideomycetidae</taxon>
        <taxon>Mycosphaerellales</taxon>
        <taxon>Extremaceae</taxon>
        <taxon>Saxophila</taxon>
    </lineage>
</organism>
<feature type="transmembrane region" description="Helical" evidence="8">
    <location>
        <begin position="545"/>
        <end position="569"/>
    </location>
</feature>
<accession>A0AAV9PDE4</accession>
<keyword evidence="2" id="KW-0813">Transport</keyword>
<dbReference type="GO" id="GO:0005886">
    <property type="term" value="C:plasma membrane"/>
    <property type="evidence" value="ECO:0007669"/>
    <property type="project" value="UniProtKB-SubCell"/>
</dbReference>
<evidence type="ECO:0000313" key="10">
    <source>
        <dbReference type="EMBL" id="KAK5169757.1"/>
    </source>
</evidence>
<feature type="transmembrane region" description="Helical" evidence="8">
    <location>
        <begin position="328"/>
        <end position="347"/>
    </location>
</feature>
<comment type="subcellular location">
    <subcellularLocation>
        <location evidence="1">Cell membrane</location>
        <topology evidence="1">Multi-pass membrane protein</topology>
    </subcellularLocation>
</comment>
<dbReference type="RefSeq" id="XP_064659103.1">
    <property type="nucleotide sequence ID" value="XM_064802978.1"/>
</dbReference>
<sequence length="685" mass="75155">MSQSLDTSQIREWRSIVTLIVFVVTNVVVLFPFYVPIPVPSVVCHGFKTTLSVLRIRDFEEPKSNATDTASITNSPMHEKPIIWKRFPLNFITAPLIADLFLLAIQAIGREEVHDGTVGADHIYPIDIMVFFITLAYIAISIDASGLIRWLAHKVLLVGGKNGKRLYLYLYTFFFALATFIGNDPIILSGTPFLAYMTKAASNIEKPKAWIFTQFAVANIASAILVSSNPTNLVLAGAFDIKYITYTANMIVPVVVTAIVLFPFLLWAVFRDESLVPGSIEMHTLSDELKSKQPANPNIPSPKHVEDGGKLTRTSTLEEIMNPYLDKISAVFGSIVMAATLVTILALNASSEDGDAIPAYWVTLPAAFVVFSFDMSNGWMCRHATRAVVQGRRQQTENSEGERRAEVDGRENDAVFNGDYDGTRIDQGVGNKQPALEPADKAQPFDPSVLASGDPLMPGPETTMHDSTSSNETNAILKRLTSSTKRRTLFSVAQSTWHWSRATFPTTTTVLSLLPLPLVPFALCIFVLVQALVSKGWIAVFAYGWSHWITSTGTVGAIGGMAFLSVILCNFSGTNIGTTILLCRVVQAWVQIHQLEGAEPISQRTFWAAVYSMAIGVNYGAFSTAFSASLAGMLWRNILDRKGIRVGAREFAWVNLPIIVFTMVVACAVLVGEVYIVRSEKAYQG</sequence>
<evidence type="ECO:0000256" key="6">
    <source>
        <dbReference type="ARBA" id="ARBA00023136"/>
    </source>
</evidence>
<dbReference type="Pfam" id="PF03600">
    <property type="entry name" value="CitMHS"/>
    <property type="match status" value="1"/>
</dbReference>
<feature type="domain" description="Citrate transporter-like" evidence="9">
    <location>
        <begin position="103"/>
        <end position="591"/>
    </location>
</feature>
<feature type="transmembrane region" description="Helical" evidence="8">
    <location>
        <begin position="510"/>
        <end position="533"/>
    </location>
</feature>
<feature type="region of interest" description="Disordered" evidence="7">
    <location>
        <begin position="391"/>
        <end position="473"/>
    </location>
</feature>
<dbReference type="AlphaFoldDB" id="A0AAV9PDE4"/>
<dbReference type="Proteomes" id="UP001337655">
    <property type="component" value="Unassembled WGS sequence"/>
</dbReference>
<evidence type="ECO:0000256" key="5">
    <source>
        <dbReference type="ARBA" id="ARBA00022989"/>
    </source>
</evidence>
<proteinExistence type="predicted"/>
<keyword evidence="4 8" id="KW-0812">Transmembrane</keyword>
<evidence type="ECO:0000256" key="3">
    <source>
        <dbReference type="ARBA" id="ARBA00022475"/>
    </source>
</evidence>
<comment type="caution">
    <text evidence="10">The sequence shown here is derived from an EMBL/GenBank/DDBJ whole genome shotgun (WGS) entry which is preliminary data.</text>
</comment>
<feature type="transmembrane region" description="Helical" evidence="8">
    <location>
        <begin position="209"/>
        <end position="226"/>
    </location>
</feature>